<feature type="chain" id="PRO_5045555633" evidence="1">
    <location>
        <begin position="29"/>
        <end position="595"/>
    </location>
</feature>
<reference evidence="3 4" key="1">
    <citation type="journal article" date="2001" name="Int. J. Syst. Evol. Microbiol.">
        <title>Agreia bicolorata gen. nov., sp. nov., to accommodate actinobacteria isolated from narrow reed grass infected by the nematode Heteroanguina graminophila.</title>
        <authorList>
            <person name="Evtushenko L.I."/>
            <person name="Dorofeeva L.V."/>
            <person name="Dobrovolskaya T.G."/>
            <person name="Streshinskaya G.M."/>
            <person name="Subbotin S.A."/>
            <person name="Tiedje J.M."/>
        </authorList>
    </citation>
    <scope>NUCLEOTIDE SEQUENCE [LARGE SCALE GENOMIC DNA]</scope>
    <source>
        <strain evidence="3 4">VKM Ac-1804</strain>
    </source>
</reference>
<proteinExistence type="predicted"/>
<dbReference type="PANTHER" id="PTHR30290:SF65">
    <property type="entry name" value="MONOACYL PHOSPHATIDYLINOSITOL TETRAMANNOSIDE-BINDING PROTEIN LPQW-RELATED"/>
    <property type="match status" value="1"/>
</dbReference>
<dbReference type="InterPro" id="IPR039424">
    <property type="entry name" value="SBP_5"/>
</dbReference>
<comment type="caution">
    <text evidence="3">The sequence shown here is derived from an EMBL/GenBank/DDBJ whole genome shotgun (WGS) entry which is preliminary data.</text>
</comment>
<evidence type="ECO:0000313" key="3">
    <source>
        <dbReference type="EMBL" id="KJC65662.1"/>
    </source>
</evidence>
<dbReference type="InterPro" id="IPR000914">
    <property type="entry name" value="SBP_5_dom"/>
</dbReference>
<dbReference type="Pfam" id="PF00496">
    <property type="entry name" value="SBP_bac_5"/>
    <property type="match status" value="1"/>
</dbReference>
<protein>
    <submittedName>
        <fullName evidence="3">ABC transporter substrate-binding protein</fullName>
    </submittedName>
</protein>
<sequence>MKIRRIGIGAIALAAASALMLSGCTTSAPDQSKGNKGTITVATTNEATSFNSSTPQGNLDTNGMIVYLTGTAGTSAGASLGGFFTLDDKFQVKHNDNIGTYEKVSDDPLTVKYTLKDDLKWSDGKPITADDLLVGWAIGSGYYNDSTIDEATGDVTGGTQYFSLAGSTDGLDKTAFPEVSDDNLSLTLTYSEPFVDWELANLLDKPAHVLADKAGVSEEDFIKTLKDTPKGDPANPVAPNATLKAAADFWNTGYDFTSFPDDKSLLVSSGPFIVSAYTPQQSITFSKNPEYKGSDEPAYDELVLRFIGDSNAQVTALQNGEVNAIYPQASADTLTALKNANLETFEGNQLSYDHLDLNFGSPVFQDPKVREAFLKTIPRQQILDSIVTPVNPDAKVLNSQIFVPANPEYSDAVAASGYDSFDKPDIEGAKALLAGATPTVRILYNTDNPNRVDSFQAIQASAAQAGFNIVDAGSPDWASLLPGGDYDASVFGWISPGAGNAALAQIFKTAGGGNYSKYSNASVDEMVNQAQTELDADALSKLKIDIDAQTAKDFYGLPLFQAPGLFASNGTVDGIKFFGNQTGIVWNAQDWTLKG</sequence>
<evidence type="ECO:0000259" key="2">
    <source>
        <dbReference type="Pfam" id="PF00496"/>
    </source>
</evidence>
<name>A0ABR5CJI8_9MICO</name>
<keyword evidence="4" id="KW-1185">Reference proteome</keyword>
<keyword evidence="1" id="KW-0732">Signal</keyword>
<dbReference type="CDD" id="cd08501">
    <property type="entry name" value="PBP2_Lpqw"/>
    <property type="match status" value="1"/>
</dbReference>
<dbReference type="PIRSF" id="PIRSF002741">
    <property type="entry name" value="MppA"/>
    <property type="match status" value="1"/>
</dbReference>
<organism evidence="3 4">
    <name type="scientific">Agreia bicolorata</name>
    <dbReference type="NCBI Taxonomy" id="110935"/>
    <lineage>
        <taxon>Bacteria</taxon>
        <taxon>Bacillati</taxon>
        <taxon>Actinomycetota</taxon>
        <taxon>Actinomycetes</taxon>
        <taxon>Micrococcales</taxon>
        <taxon>Microbacteriaceae</taxon>
        <taxon>Agreia</taxon>
    </lineage>
</organism>
<evidence type="ECO:0000256" key="1">
    <source>
        <dbReference type="SAM" id="SignalP"/>
    </source>
</evidence>
<feature type="domain" description="Solute-binding protein family 5" evidence="2">
    <location>
        <begin position="102"/>
        <end position="504"/>
    </location>
</feature>
<dbReference type="PANTHER" id="PTHR30290">
    <property type="entry name" value="PERIPLASMIC BINDING COMPONENT OF ABC TRANSPORTER"/>
    <property type="match status" value="1"/>
</dbReference>
<feature type="signal peptide" evidence="1">
    <location>
        <begin position="1"/>
        <end position="28"/>
    </location>
</feature>
<dbReference type="Gene3D" id="3.10.105.10">
    <property type="entry name" value="Dipeptide-binding Protein, Domain 3"/>
    <property type="match status" value="1"/>
</dbReference>
<dbReference type="Gene3D" id="3.40.190.10">
    <property type="entry name" value="Periplasmic binding protein-like II"/>
    <property type="match status" value="1"/>
</dbReference>
<dbReference type="PROSITE" id="PS51257">
    <property type="entry name" value="PROKAR_LIPOPROTEIN"/>
    <property type="match status" value="1"/>
</dbReference>
<gene>
    <name evidence="3" type="ORF">TZ00_02335</name>
</gene>
<evidence type="ECO:0000313" key="4">
    <source>
        <dbReference type="Proteomes" id="UP000032503"/>
    </source>
</evidence>
<dbReference type="SUPFAM" id="SSF53850">
    <property type="entry name" value="Periplasmic binding protein-like II"/>
    <property type="match status" value="1"/>
</dbReference>
<dbReference type="InterPro" id="IPR030678">
    <property type="entry name" value="Peptide/Ni-bd"/>
</dbReference>
<dbReference type="RefSeq" id="WP_044438932.1">
    <property type="nucleotide sequence ID" value="NZ_JYFC01000001.1"/>
</dbReference>
<accession>A0ABR5CJI8</accession>
<dbReference type="Proteomes" id="UP000032503">
    <property type="component" value="Unassembled WGS sequence"/>
</dbReference>
<dbReference type="EMBL" id="JYFC01000001">
    <property type="protein sequence ID" value="KJC65662.1"/>
    <property type="molecule type" value="Genomic_DNA"/>
</dbReference>